<feature type="non-terminal residue" evidence="11">
    <location>
        <position position="200"/>
    </location>
</feature>
<dbReference type="NCBIfam" id="TIGR00150">
    <property type="entry name" value="T6A_YjeE"/>
    <property type="match status" value="1"/>
</dbReference>
<dbReference type="Pfam" id="PF02367">
    <property type="entry name" value="TsaE"/>
    <property type="match status" value="1"/>
</dbReference>
<dbReference type="Gene3D" id="3.30.200.20">
    <property type="entry name" value="Phosphorylase Kinase, domain 1"/>
    <property type="match status" value="1"/>
</dbReference>
<dbReference type="GO" id="GO:0005737">
    <property type="term" value="C:cytoplasm"/>
    <property type="evidence" value="ECO:0007669"/>
    <property type="project" value="UniProtKB-SubCell"/>
</dbReference>
<keyword evidence="8" id="KW-0067">ATP-binding</keyword>
<dbReference type="Proteomes" id="UP000538075">
    <property type="component" value="Unassembled WGS sequence"/>
</dbReference>
<evidence type="ECO:0000256" key="7">
    <source>
        <dbReference type="ARBA" id="ARBA00022741"/>
    </source>
</evidence>
<evidence type="ECO:0000256" key="1">
    <source>
        <dbReference type="ARBA" id="ARBA00004496"/>
    </source>
</evidence>
<feature type="non-terminal residue" evidence="11">
    <location>
        <position position="1"/>
    </location>
</feature>
<name>A0A838WLN6_9CYAN</name>
<evidence type="ECO:0000256" key="3">
    <source>
        <dbReference type="ARBA" id="ARBA00019010"/>
    </source>
</evidence>
<evidence type="ECO:0000256" key="4">
    <source>
        <dbReference type="ARBA" id="ARBA00022490"/>
    </source>
</evidence>
<dbReference type="InterPro" id="IPR027417">
    <property type="entry name" value="P-loop_NTPase"/>
</dbReference>
<dbReference type="GO" id="GO:0005524">
    <property type="term" value="F:ATP binding"/>
    <property type="evidence" value="ECO:0007669"/>
    <property type="project" value="UniProtKB-KW"/>
</dbReference>
<evidence type="ECO:0000256" key="6">
    <source>
        <dbReference type="ARBA" id="ARBA00022723"/>
    </source>
</evidence>
<gene>
    <name evidence="11" type="primary">tsaE</name>
    <name evidence="11" type="ORF">FHK98_08465</name>
</gene>
<dbReference type="GO" id="GO:0046872">
    <property type="term" value="F:metal ion binding"/>
    <property type="evidence" value="ECO:0007669"/>
    <property type="project" value="UniProtKB-KW"/>
</dbReference>
<evidence type="ECO:0000256" key="9">
    <source>
        <dbReference type="ARBA" id="ARBA00022842"/>
    </source>
</evidence>
<comment type="similarity">
    <text evidence="2">Belongs to the TsaE family.</text>
</comment>
<evidence type="ECO:0000256" key="2">
    <source>
        <dbReference type="ARBA" id="ARBA00007599"/>
    </source>
</evidence>
<organism evidence="11 12">
    <name type="scientific">Cylindrospermopsis raciborskii CS-506_A</name>
    <dbReference type="NCBI Taxonomy" id="2585140"/>
    <lineage>
        <taxon>Bacteria</taxon>
        <taxon>Bacillati</taxon>
        <taxon>Cyanobacteriota</taxon>
        <taxon>Cyanophyceae</taxon>
        <taxon>Nostocales</taxon>
        <taxon>Aphanizomenonaceae</taxon>
        <taxon>Cylindrospermopsis</taxon>
    </lineage>
</organism>
<evidence type="ECO:0000313" key="12">
    <source>
        <dbReference type="Proteomes" id="UP000538075"/>
    </source>
</evidence>
<evidence type="ECO:0000256" key="8">
    <source>
        <dbReference type="ARBA" id="ARBA00022840"/>
    </source>
</evidence>
<dbReference type="EMBL" id="VDFG01000543">
    <property type="protein sequence ID" value="MBA4465675.1"/>
    <property type="molecule type" value="Genomic_DNA"/>
</dbReference>
<dbReference type="SUPFAM" id="SSF52540">
    <property type="entry name" value="P-loop containing nucleoside triphosphate hydrolases"/>
    <property type="match status" value="1"/>
</dbReference>
<keyword evidence="11" id="KW-0808">Transferase</keyword>
<dbReference type="PANTHER" id="PTHR33540">
    <property type="entry name" value="TRNA THREONYLCARBAMOYLADENOSINE BIOSYNTHESIS PROTEIN TSAE"/>
    <property type="match status" value="1"/>
</dbReference>
<keyword evidence="7" id="KW-0547">Nucleotide-binding</keyword>
<protein>
    <recommendedName>
        <fullName evidence="3">tRNA threonylcarbamoyladenosine biosynthesis protein TsaE</fullName>
    </recommendedName>
    <alternativeName>
        <fullName evidence="10">t(6)A37 threonylcarbamoyladenosine biosynthesis protein TsaE</fullName>
    </alternativeName>
</protein>
<comment type="caution">
    <text evidence="11">The sequence shown here is derived from an EMBL/GenBank/DDBJ whole genome shotgun (WGS) entry which is preliminary data.</text>
</comment>
<keyword evidence="5" id="KW-0819">tRNA processing</keyword>
<keyword evidence="9" id="KW-0460">Magnesium</keyword>
<dbReference type="PANTHER" id="PTHR33540:SF2">
    <property type="entry name" value="TRNA THREONYLCARBAMOYLADENOSINE BIOSYNTHESIS PROTEIN TSAE"/>
    <property type="match status" value="1"/>
</dbReference>
<dbReference type="AlphaFoldDB" id="A0A838WLN6"/>
<evidence type="ECO:0000313" key="11">
    <source>
        <dbReference type="EMBL" id="MBA4465675.1"/>
    </source>
</evidence>
<dbReference type="Gene3D" id="3.40.50.300">
    <property type="entry name" value="P-loop containing nucleotide triphosphate hydrolases"/>
    <property type="match status" value="1"/>
</dbReference>
<evidence type="ECO:0000256" key="10">
    <source>
        <dbReference type="ARBA" id="ARBA00032441"/>
    </source>
</evidence>
<reference evidence="11 12" key="1">
    <citation type="journal article" date="2020" name="J. Appl. Phycol.">
        <title>Morphological changes and genome evolution in Raphidiopsis raciborskii CS-506 after 23 years in culture.</title>
        <authorList>
            <person name="Willis A."/>
            <person name="Bent S.J."/>
            <person name="Jameson I.D."/>
        </authorList>
    </citation>
    <scope>NUCLEOTIDE SEQUENCE [LARGE SCALE GENOMIC DNA]</scope>
    <source>
        <strain evidence="11 12">CS-506_A</strain>
    </source>
</reference>
<dbReference type="GO" id="GO:0016740">
    <property type="term" value="F:transferase activity"/>
    <property type="evidence" value="ECO:0007669"/>
    <property type="project" value="UniProtKB-KW"/>
</dbReference>
<proteinExistence type="inferred from homology"/>
<keyword evidence="4" id="KW-0963">Cytoplasm</keyword>
<dbReference type="InterPro" id="IPR003442">
    <property type="entry name" value="T6A_TsaE"/>
</dbReference>
<evidence type="ECO:0000256" key="5">
    <source>
        <dbReference type="ARBA" id="ARBA00022694"/>
    </source>
</evidence>
<keyword evidence="6" id="KW-0479">Metal-binding</keyword>
<dbReference type="GO" id="GO:0002949">
    <property type="term" value="P:tRNA threonylcarbamoyladenosine modification"/>
    <property type="evidence" value="ECO:0007669"/>
    <property type="project" value="InterPro"/>
</dbReference>
<accession>A0A838WLN6</accession>
<comment type="subcellular location">
    <subcellularLocation>
        <location evidence="1">Cytoplasm</location>
    </subcellularLocation>
</comment>
<sequence length="200" mass="21719">YALQAGDLVTLSGDLGAGKTTFARALIRILTDDPSLEVPSPTFTLVQTYETPRFPVVHADLYRVSGIDELAELGWEEAAEGSLVLVEWPERVGFLTEAERLDVTIGLVPNGSTSSRVAVLTGTGAWAPRLARAEAICKLMEASGWGEAGREYMLGDASTRAYERLRLDDRSAILMIMPRRPDGPPVRMGKPYSAIARLAE</sequence>